<feature type="region of interest" description="Disordered" evidence="1">
    <location>
        <begin position="56"/>
        <end position="82"/>
    </location>
</feature>
<sequence length="217" mass="23299">MGSALPPRLAEWASLRTVTFLFQSLKAFAALGMKPPALSPDSFRPGAPSAPSLRAVFASSLPGGPPATSSLSQHQSSTALDNTWDGKFTVEEDYYPRNPFASGGRAPPLPTPSVRRRLSMRNRDCACAKDGTGEDCNSRQAEAGLGSRLSQPLEQLREWSGGWRVPAAMEAVPRMPMIWLDLKEAGDFHFQPAVKKVSLPSISPPPIRRVSPSSASA</sequence>
<comment type="caution">
    <text evidence="2">The sequence shown here is derived from an EMBL/GenBank/DDBJ whole genome shotgun (WGS) entry which is preliminary data.</text>
</comment>
<dbReference type="Proteomes" id="UP001266305">
    <property type="component" value="Unassembled WGS sequence"/>
</dbReference>
<proteinExistence type="predicted"/>
<name>A0ABQ9U1W7_SAGOE</name>
<keyword evidence="3" id="KW-1185">Reference proteome</keyword>
<evidence type="ECO:0000256" key="1">
    <source>
        <dbReference type="SAM" id="MobiDB-lite"/>
    </source>
</evidence>
<dbReference type="EMBL" id="JASSZA010000016">
    <property type="protein sequence ID" value="KAK2091053.1"/>
    <property type="molecule type" value="Genomic_DNA"/>
</dbReference>
<gene>
    <name evidence="2" type="ORF">P7K49_030337</name>
</gene>
<protein>
    <submittedName>
        <fullName evidence="2">Uncharacterized protein</fullName>
    </submittedName>
</protein>
<organism evidence="2 3">
    <name type="scientific">Saguinus oedipus</name>
    <name type="common">Cotton-top tamarin</name>
    <name type="synonym">Oedipomidas oedipus</name>
    <dbReference type="NCBI Taxonomy" id="9490"/>
    <lineage>
        <taxon>Eukaryota</taxon>
        <taxon>Metazoa</taxon>
        <taxon>Chordata</taxon>
        <taxon>Craniata</taxon>
        <taxon>Vertebrata</taxon>
        <taxon>Euteleostomi</taxon>
        <taxon>Mammalia</taxon>
        <taxon>Eutheria</taxon>
        <taxon>Euarchontoglires</taxon>
        <taxon>Primates</taxon>
        <taxon>Haplorrhini</taxon>
        <taxon>Platyrrhini</taxon>
        <taxon>Cebidae</taxon>
        <taxon>Callitrichinae</taxon>
        <taxon>Saguinus</taxon>
    </lineage>
</organism>
<accession>A0ABQ9U1W7</accession>
<reference evidence="2 3" key="1">
    <citation type="submission" date="2023-05" db="EMBL/GenBank/DDBJ databases">
        <title>B98-5 Cell Line De Novo Hybrid Assembly: An Optical Mapping Approach.</title>
        <authorList>
            <person name="Kananen K."/>
            <person name="Auerbach J.A."/>
            <person name="Kautto E."/>
            <person name="Blachly J.S."/>
        </authorList>
    </citation>
    <scope>NUCLEOTIDE SEQUENCE [LARGE SCALE GENOMIC DNA]</scope>
    <source>
        <strain evidence="2">B95-8</strain>
        <tissue evidence="2">Cell line</tissue>
    </source>
</reference>
<feature type="compositionally biased region" description="Polar residues" evidence="1">
    <location>
        <begin position="67"/>
        <end position="81"/>
    </location>
</feature>
<evidence type="ECO:0000313" key="3">
    <source>
        <dbReference type="Proteomes" id="UP001266305"/>
    </source>
</evidence>
<evidence type="ECO:0000313" key="2">
    <source>
        <dbReference type="EMBL" id="KAK2091053.1"/>
    </source>
</evidence>